<comment type="function">
    <text evidence="2">Transfers an acetyl group from acetyl-CoA to L-homoserine, forming acetyl-L-homoserine.</text>
</comment>
<keyword evidence="2" id="KW-0963">Cytoplasm</keyword>
<dbReference type="NCBIfam" id="TIGR01392">
    <property type="entry name" value="homoserO_Ac_trn"/>
    <property type="match status" value="1"/>
</dbReference>
<accession>A0A146G1Z0</accession>
<dbReference type="OrthoDB" id="9800754at2"/>
<gene>
    <name evidence="2" type="primary">metXA</name>
    <name evidence="5" type="ORF">TSACC_2273</name>
</gene>
<organism evidence="5 6">
    <name type="scientific">Terrimicrobium sacchariphilum</name>
    <dbReference type="NCBI Taxonomy" id="690879"/>
    <lineage>
        <taxon>Bacteria</taxon>
        <taxon>Pseudomonadati</taxon>
        <taxon>Verrucomicrobiota</taxon>
        <taxon>Terrimicrobiia</taxon>
        <taxon>Terrimicrobiales</taxon>
        <taxon>Terrimicrobiaceae</taxon>
        <taxon>Terrimicrobium</taxon>
    </lineage>
</organism>
<feature type="active site" evidence="2 3">
    <location>
        <position position="378"/>
    </location>
</feature>
<dbReference type="PANTHER" id="PTHR32268">
    <property type="entry name" value="HOMOSERINE O-ACETYLTRANSFERASE"/>
    <property type="match status" value="1"/>
</dbReference>
<sequence length="433" mass="47890">MISLPLRCTANTRALTGKSDSSISYVLSSQSDITHKHADHGSLGVKSSESPSGEHSLGRVSTSFFHSKEPFELRCGDRLEEFTLAYETYGSLNADRSNAILVFHAMTGSQHAAGFNPVVPGLDGRWTEEMFGGWWENFIGPGLAIDTDKYFVVCANYLGGCYGSTGPASPRHSGGERWGADFPPIRISDIVDSQMRLLDHLGIETLHAAVGASIGGFLTLSLATRYPERVRTVVPIATGPSTTMLQRLMNFEQIAAIEQDPEFANGHYTAQPLRGLASARRTAHKTFVSLHHLRERARGELVVSAPPFGWYQINHPVESYMFHQGEKFAARFDANSYLRILDAWQWFDLVAEGHASSYKELFSRCRDQRYLVFSIDSDGSFEPAEQGRLVHHLEAAEVPVTWISVHSSKGHDAFLLEPALFTPHLSHILAGKE</sequence>
<dbReference type="Gene3D" id="3.40.50.1820">
    <property type="entry name" value="alpha/beta hydrolase"/>
    <property type="match status" value="1"/>
</dbReference>
<dbReference type="InParanoid" id="A0A146G1Z0"/>
<dbReference type="PIRSF" id="PIRSF000443">
    <property type="entry name" value="Homoser_Ac_trans"/>
    <property type="match status" value="1"/>
</dbReference>
<dbReference type="InterPro" id="IPR008220">
    <property type="entry name" value="HAT_MetX-like"/>
</dbReference>
<name>A0A146G1Z0_TERSA</name>
<comment type="subunit">
    <text evidence="2">Homodimer.</text>
</comment>
<comment type="catalytic activity">
    <reaction evidence="2">
        <text>L-homoserine + acetyl-CoA = O-acetyl-L-homoserine + CoA</text>
        <dbReference type="Rhea" id="RHEA:13701"/>
        <dbReference type="ChEBI" id="CHEBI:57287"/>
        <dbReference type="ChEBI" id="CHEBI:57288"/>
        <dbReference type="ChEBI" id="CHEBI:57476"/>
        <dbReference type="ChEBI" id="CHEBI:57716"/>
        <dbReference type="EC" id="2.3.1.31"/>
    </reaction>
</comment>
<dbReference type="Gene3D" id="1.10.1740.110">
    <property type="match status" value="1"/>
</dbReference>
<dbReference type="AlphaFoldDB" id="A0A146G1Z0"/>
<dbReference type="HAMAP" id="MF_00296">
    <property type="entry name" value="MetX_acyltransf"/>
    <property type="match status" value="1"/>
</dbReference>
<keyword evidence="6" id="KW-1185">Reference proteome</keyword>
<dbReference type="GO" id="GO:0005737">
    <property type="term" value="C:cytoplasm"/>
    <property type="evidence" value="ECO:0007669"/>
    <property type="project" value="UniProtKB-SubCell"/>
</dbReference>
<dbReference type="STRING" id="690879.TSACC_2273"/>
<dbReference type="UniPathway" id="UPA00051">
    <property type="reaction ID" value="UER00074"/>
</dbReference>
<dbReference type="EC" id="2.3.1.31" evidence="2"/>
<evidence type="ECO:0000256" key="3">
    <source>
        <dbReference type="PIRSR" id="PIRSR000443-1"/>
    </source>
</evidence>
<evidence type="ECO:0000313" key="5">
    <source>
        <dbReference type="EMBL" id="GAT31879.1"/>
    </source>
</evidence>
<reference evidence="6" key="1">
    <citation type="journal article" date="2017" name="Genome Announc.">
        <title>Draft Genome Sequence of Terrimicrobium sacchariphilum NM-5T, a Facultative Anaerobic Soil Bacterium of the Class Spartobacteria.</title>
        <authorList>
            <person name="Qiu Y.L."/>
            <person name="Tourlousse D.M."/>
            <person name="Matsuura N."/>
            <person name="Ohashi A."/>
            <person name="Sekiguchi Y."/>
        </authorList>
    </citation>
    <scope>NUCLEOTIDE SEQUENCE [LARGE SCALE GENOMIC DNA]</scope>
    <source>
        <strain evidence="6">NM-5</strain>
    </source>
</reference>
<feature type="active site" evidence="2 3">
    <location>
        <position position="411"/>
    </location>
</feature>
<feature type="active site" description="Nucleophile" evidence="2 3">
    <location>
        <position position="213"/>
    </location>
</feature>
<dbReference type="InterPro" id="IPR000073">
    <property type="entry name" value="AB_hydrolase_1"/>
</dbReference>
<keyword evidence="1 2" id="KW-0808">Transferase</keyword>
<evidence type="ECO:0000259" key="4">
    <source>
        <dbReference type="Pfam" id="PF00561"/>
    </source>
</evidence>
<dbReference type="InterPro" id="IPR029058">
    <property type="entry name" value="AB_hydrolase_fold"/>
</dbReference>
<dbReference type="EMBL" id="BDCO01000002">
    <property type="protein sequence ID" value="GAT31879.1"/>
    <property type="molecule type" value="Genomic_DNA"/>
</dbReference>
<comment type="similarity">
    <text evidence="2">Belongs to the AB hydrolase superfamily. MetX family.</text>
</comment>
<dbReference type="Pfam" id="PF00561">
    <property type="entry name" value="Abhydrolase_1"/>
    <property type="match status" value="1"/>
</dbReference>
<dbReference type="Proteomes" id="UP000076023">
    <property type="component" value="Unassembled WGS sequence"/>
</dbReference>
<protein>
    <recommendedName>
        <fullName evidence="2">Homoserine O-acetyltransferase</fullName>
        <shortName evidence="2">HAT</shortName>
        <ecNumber evidence="2">2.3.1.31</ecNumber>
    </recommendedName>
    <alternativeName>
        <fullName evidence="2">Homoserine transacetylase</fullName>
        <shortName evidence="2">HTA</shortName>
    </alternativeName>
</protein>
<keyword evidence="2" id="KW-0486">Methionine biosynthesis</keyword>
<evidence type="ECO:0000256" key="1">
    <source>
        <dbReference type="ARBA" id="ARBA00022679"/>
    </source>
</evidence>
<evidence type="ECO:0000256" key="2">
    <source>
        <dbReference type="HAMAP-Rule" id="MF_00296"/>
    </source>
</evidence>
<dbReference type="SUPFAM" id="SSF53474">
    <property type="entry name" value="alpha/beta-Hydrolases"/>
    <property type="match status" value="1"/>
</dbReference>
<dbReference type="PANTHER" id="PTHR32268:SF11">
    <property type="entry name" value="HOMOSERINE O-ACETYLTRANSFERASE"/>
    <property type="match status" value="1"/>
</dbReference>
<dbReference type="GO" id="GO:0009086">
    <property type="term" value="P:methionine biosynthetic process"/>
    <property type="evidence" value="ECO:0007669"/>
    <property type="project" value="UniProtKB-UniRule"/>
</dbReference>
<feature type="binding site" evidence="2">
    <location>
        <position position="280"/>
    </location>
    <ligand>
        <name>substrate</name>
    </ligand>
</feature>
<dbReference type="GO" id="GO:0009092">
    <property type="term" value="P:homoserine metabolic process"/>
    <property type="evidence" value="ECO:0007669"/>
    <property type="project" value="TreeGrafter"/>
</dbReference>
<comment type="caution">
    <text evidence="5">The sequence shown here is derived from an EMBL/GenBank/DDBJ whole genome shotgun (WGS) entry which is preliminary data.</text>
</comment>
<feature type="binding site" evidence="2">
    <location>
        <position position="412"/>
    </location>
    <ligand>
        <name>substrate</name>
    </ligand>
</feature>
<comment type="pathway">
    <text evidence="2">Amino-acid biosynthesis; L-methionine biosynthesis via de novo pathway; O-acetyl-L-homoserine from L-homoserine: step 1/1.</text>
</comment>
<keyword evidence="2" id="KW-0012">Acyltransferase</keyword>
<dbReference type="NCBIfam" id="NF001209">
    <property type="entry name" value="PRK00175.1"/>
    <property type="match status" value="1"/>
</dbReference>
<proteinExistence type="inferred from homology"/>
<comment type="subcellular location">
    <subcellularLocation>
        <location evidence="2">Cytoplasm</location>
    </subcellularLocation>
</comment>
<dbReference type="GO" id="GO:0004414">
    <property type="term" value="F:homoserine O-acetyltransferase activity"/>
    <property type="evidence" value="ECO:0007669"/>
    <property type="project" value="UniProtKB-UniRule"/>
</dbReference>
<evidence type="ECO:0000313" key="6">
    <source>
        <dbReference type="Proteomes" id="UP000076023"/>
    </source>
</evidence>
<comment type="caution">
    <text evidence="2">Lacks conserved residue(s) required for the propagation of feature annotation.</text>
</comment>
<keyword evidence="2" id="KW-0028">Amino-acid biosynthesis</keyword>
<feature type="domain" description="AB hydrolase-1" evidence="4">
    <location>
        <begin position="100"/>
        <end position="387"/>
    </location>
</feature>